<evidence type="ECO:0000256" key="4">
    <source>
        <dbReference type="ARBA" id="ARBA00022741"/>
    </source>
</evidence>
<keyword evidence="3" id="KW-0808">Transferase</keyword>
<dbReference type="GO" id="GO:0008478">
    <property type="term" value="F:pyridoxal kinase activity"/>
    <property type="evidence" value="ECO:0007669"/>
    <property type="project" value="UniProtKB-EC"/>
</dbReference>
<proteinExistence type="inferred from homology"/>
<gene>
    <name evidence="8" type="ORF">ALAG00032_LOCUS11135</name>
</gene>
<dbReference type="PANTHER" id="PTHR10534:SF2">
    <property type="entry name" value="PYRIDOXAL KINASE"/>
    <property type="match status" value="1"/>
</dbReference>
<evidence type="ECO:0000313" key="8">
    <source>
        <dbReference type="EMBL" id="CAE0370358.1"/>
    </source>
</evidence>
<dbReference type="SUPFAM" id="SSF53613">
    <property type="entry name" value="Ribokinase-like"/>
    <property type="match status" value="1"/>
</dbReference>
<dbReference type="InterPro" id="IPR029056">
    <property type="entry name" value="Ribokinase-like"/>
</dbReference>
<dbReference type="AlphaFoldDB" id="A0A7S3NMQ5"/>
<feature type="domain" description="Pyridoxamine kinase/Phosphomethylpyrimidine kinase" evidence="7">
    <location>
        <begin position="95"/>
        <end position="234"/>
    </location>
</feature>
<organism evidence="8">
    <name type="scientific">Aureoumbra lagunensis</name>
    <dbReference type="NCBI Taxonomy" id="44058"/>
    <lineage>
        <taxon>Eukaryota</taxon>
        <taxon>Sar</taxon>
        <taxon>Stramenopiles</taxon>
        <taxon>Ochrophyta</taxon>
        <taxon>Pelagophyceae</taxon>
        <taxon>Pelagomonadales</taxon>
        <taxon>Aureoumbra</taxon>
    </lineage>
</organism>
<evidence type="ECO:0000259" key="7">
    <source>
        <dbReference type="Pfam" id="PF08543"/>
    </source>
</evidence>
<dbReference type="InterPro" id="IPR004625">
    <property type="entry name" value="PyrdxlKinase"/>
</dbReference>
<keyword evidence="5" id="KW-0418">Kinase</keyword>
<dbReference type="EMBL" id="HBIJ01016697">
    <property type="protein sequence ID" value="CAE0370358.1"/>
    <property type="molecule type" value="Transcribed_RNA"/>
</dbReference>
<keyword evidence="6" id="KW-0067">ATP-binding</keyword>
<evidence type="ECO:0000256" key="1">
    <source>
        <dbReference type="ARBA" id="ARBA00008805"/>
    </source>
</evidence>
<evidence type="ECO:0000256" key="6">
    <source>
        <dbReference type="ARBA" id="ARBA00022840"/>
    </source>
</evidence>
<dbReference type="GO" id="GO:0005524">
    <property type="term" value="F:ATP binding"/>
    <property type="evidence" value="ECO:0007669"/>
    <property type="project" value="UniProtKB-KW"/>
</dbReference>
<dbReference type="CDD" id="cd01173">
    <property type="entry name" value="pyridoxal_pyridoxamine_kinase"/>
    <property type="match status" value="1"/>
</dbReference>
<reference evidence="8" key="1">
    <citation type="submission" date="2021-01" db="EMBL/GenBank/DDBJ databases">
        <authorList>
            <person name="Corre E."/>
            <person name="Pelletier E."/>
            <person name="Niang G."/>
            <person name="Scheremetjew M."/>
            <person name="Finn R."/>
            <person name="Kale V."/>
            <person name="Holt S."/>
            <person name="Cochrane G."/>
            <person name="Meng A."/>
            <person name="Brown T."/>
            <person name="Cohen L."/>
        </authorList>
    </citation>
    <scope>NUCLEOTIDE SEQUENCE</scope>
    <source>
        <strain evidence="8">CCMP1510</strain>
    </source>
</reference>
<dbReference type="GO" id="GO:0009443">
    <property type="term" value="P:pyridoxal 5'-phosphate salvage"/>
    <property type="evidence" value="ECO:0007669"/>
    <property type="project" value="InterPro"/>
</dbReference>
<evidence type="ECO:0000256" key="2">
    <source>
        <dbReference type="ARBA" id="ARBA00012104"/>
    </source>
</evidence>
<comment type="similarity">
    <text evidence="1">Belongs to the pyridoxine kinase family.</text>
</comment>
<evidence type="ECO:0000256" key="5">
    <source>
        <dbReference type="ARBA" id="ARBA00022777"/>
    </source>
</evidence>
<evidence type="ECO:0000256" key="3">
    <source>
        <dbReference type="ARBA" id="ARBA00022679"/>
    </source>
</evidence>
<protein>
    <recommendedName>
        <fullName evidence="2">pyridoxal kinase</fullName>
        <ecNumber evidence="2">2.7.1.35</ecNumber>
    </recommendedName>
</protein>
<dbReference type="Gene3D" id="3.40.1190.20">
    <property type="match status" value="1"/>
</dbReference>
<dbReference type="Pfam" id="PF08543">
    <property type="entry name" value="Phos_pyr_kin"/>
    <property type="match status" value="1"/>
</dbReference>
<dbReference type="EC" id="2.7.1.35" evidence="2"/>
<dbReference type="PANTHER" id="PTHR10534">
    <property type="entry name" value="PYRIDOXAL KINASE"/>
    <property type="match status" value="1"/>
</dbReference>
<name>A0A7S3NMQ5_9STRA</name>
<sequence length="436" mass="48637">MRMTTAARVLSVQSHVVHGYVGNKCAVFPLQLLGYEVDFVNSVQFAAHTGYPHRAGTVLGGSELDALVDGLEKNELLNYSHLLTGYIGSAAFLRSILRLVAKLRDKKQDCFYLCDPVLGDNGMLYVPQDLIQIYRQEVLPLASVVTPNQFEIETLTGIRIKDEADAIQACRFLHDIGVPTVIITTLEYDQNELSMMLSLRDSQFSPYILRIPKLDTRFTGSGDLTSALLLAWMNFHKNEPALALEKTASSVFAVLKATADSSKHYTSTMVVPPELCLISSKHIIENPPIHTTNFIAALAQPPDIKRVVVHHSLLPHTEEAWRDQLLFLSHDMYPSLSTNIPLVAIKQDLESKTNASGLPTFSHVDDLLLNDILPNERLLLILPTTEPHVVRATDERILKVAYAEHPATIFDSSAFDFTISNLRHLRRFFRPSSTSV</sequence>
<accession>A0A7S3NMQ5</accession>
<keyword evidence="4" id="KW-0547">Nucleotide-binding</keyword>
<dbReference type="GO" id="GO:0005829">
    <property type="term" value="C:cytosol"/>
    <property type="evidence" value="ECO:0007669"/>
    <property type="project" value="TreeGrafter"/>
</dbReference>
<dbReference type="InterPro" id="IPR013749">
    <property type="entry name" value="PM/HMP-P_kinase-1"/>
</dbReference>
<dbReference type="NCBIfam" id="TIGR00687">
    <property type="entry name" value="pyridox_kin"/>
    <property type="match status" value="1"/>
</dbReference>